<dbReference type="Proteomes" id="UP000006552">
    <property type="component" value="Plasmid 1"/>
</dbReference>
<accession>Q5NWX2</accession>
<dbReference type="HOGENOM" id="CLU_1014289_0_0_4"/>
<keyword evidence="1" id="KW-0614">Plasmid</keyword>
<dbReference type="RefSeq" id="WP_011254737.1">
    <property type="nucleotide sequence ID" value="NC_006823.1"/>
</dbReference>
<geneLocation type="plasmid" evidence="2">
    <name>pAzo1</name>
</geneLocation>
<dbReference type="KEGG" id="eba:p1B256"/>
<evidence type="ECO:0000313" key="2">
    <source>
        <dbReference type="Proteomes" id="UP000006552"/>
    </source>
</evidence>
<gene>
    <name evidence="1" type="ORF">p1B256</name>
</gene>
<dbReference type="AlphaFoldDB" id="Q5NWX2"/>
<evidence type="ECO:0000313" key="1">
    <source>
        <dbReference type="EMBL" id="CAI10442.1"/>
    </source>
</evidence>
<keyword evidence="2" id="KW-1185">Reference proteome</keyword>
<dbReference type="EMBL" id="CR555307">
    <property type="protein sequence ID" value="CAI10442.1"/>
    <property type="molecule type" value="Genomic_DNA"/>
</dbReference>
<protein>
    <submittedName>
        <fullName evidence="1">Uncharacterized protein</fullName>
    </submittedName>
</protein>
<name>Q5NWX2_AROAE</name>
<proteinExistence type="predicted"/>
<sequence>MKNNRKIPYLIPLLSVSAGFALGAIALTLFSNTDAPQPTTVVQDCPEPTLIQAKQPSPHIVIASRLMAAVDKSLPPVWFEQELITNGVRRHFFFFKKEEPYSLVDVGAQVGLVSFRMGEDERWVPEVVNPNLFTNGTRGEVTPQTSFQFERVSADQLLMIVRNRIDNFEGADHFLDLFMVADGTFSPAGRIFAGAHNKEMKCDGPTAKFEAFNRACMDFSGTLSIVTVPGQPVANLEMTYEGLKGDKYSTLEKATYRFTRGQYVQDVAEAAVRR</sequence>
<reference evidence="1 2" key="1">
    <citation type="journal article" date="2005" name="Arch. Microbiol.">
        <title>The genome sequence of an anaerobic aromatic-degrading denitrifying bacterium, strain EbN1.</title>
        <authorList>
            <person name="Rabus R."/>
            <person name="Kube M."/>
            <person name="Heider J."/>
            <person name="Beck A."/>
            <person name="Heitmann K."/>
            <person name="Widdel F."/>
            <person name="Reinhardt R."/>
        </authorList>
    </citation>
    <scope>NUCLEOTIDE SEQUENCE [LARGE SCALE GENOMIC DNA]</scope>
    <source>
        <strain evidence="1 2">EbN1</strain>
        <plasmid evidence="2">Plasmid pAzo1</plasmid>
    </source>
</reference>
<organism evidence="1 2">
    <name type="scientific">Aromatoleum aromaticum (strain DSM 19018 / LMG 30748 / EbN1)</name>
    <name type="common">Azoarcus sp. (strain EbN1)</name>
    <dbReference type="NCBI Taxonomy" id="76114"/>
    <lineage>
        <taxon>Bacteria</taxon>
        <taxon>Pseudomonadati</taxon>
        <taxon>Pseudomonadota</taxon>
        <taxon>Betaproteobacteria</taxon>
        <taxon>Rhodocyclales</taxon>
        <taxon>Rhodocyclaceae</taxon>
        <taxon>Aromatoleum</taxon>
    </lineage>
</organism>